<keyword evidence="5 6" id="KW-0472">Membrane</keyword>
<sequence>MNPTAVKPLSWLGIVRMGLVQTGLGAIVVLTTSTLNRVMVVELALPAMLPGALVAIHYALQVFRPAWGHGSDLGARRTPWIVGGMAVLAIGGFLAAVATAWMTTQPLFGITLAIAAFGLIGVGVGAAGTSLLVLLAKRTDDKRRAAAATIVWVMMIAGFIVTTGVAGQLLDPFSPTRLVVVSGCVSLVAMVLTVIGVWGIEGRGVAVTSAAPEPPQPGQKSSFRAAFAEVWAEPQARRFAIFVFVSMLAYSAQDLILEPFAGAVFGFTPGETTKLSGIQHGGTLLGMALVPLIGAVFPKSRGNLPIWTVGGCVASAIALLCLAAAALIGPSWPLRQTVFMLGVTNGAYAVAAIGSMMALVSAGGEKREGVRMGLWGAAQAIAFGIGGFVGTLASDVARQILSSPTLSYAVVFASEAGLFLVSAVMAVWVHRAQVKDRRHQADTVNLSTAAVAGG</sequence>
<feature type="transmembrane region" description="Helical" evidence="6">
    <location>
        <begin position="107"/>
        <end position="134"/>
    </location>
</feature>
<dbReference type="InterPro" id="IPR026036">
    <property type="entry name" value="PucC"/>
</dbReference>
<dbReference type="SUPFAM" id="SSF103473">
    <property type="entry name" value="MFS general substrate transporter"/>
    <property type="match status" value="1"/>
</dbReference>
<dbReference type="Gene3D" id="1.20.1250.20">
    <property type="entry name" value="MFS general substrate transporter like domains"/>
    <property type="match status" value="2"/>
</dbReference>
<feature type="transmembrane region" description="Helical" evidence="6">
    <location>
        <begin position="277"/>
        <end position="297"/>
    </location>
</feature>
<reference evidence="7 8" key="1">
    <citation type="submission" date="2014-11" db="EMBL/GenBank/DDBJ databases">
        <title>Genomics and ecophysiology of heterotrophic nitrogen fixing bacteria isolated from estuarine surface water.</title>
        <authorList>
            <person name="Bentzon-Tilia M."/>
            <person name="Severin I."/>
            <person name="Hansen L.H."/>
            <person name="Riemann L."/>
        </authorList>
    </citation>
    <scope>NUCLEOTIDE SEQUENCE [LARGE SCALE GENOMIC DNA]</scope>
    <source>
        <strain evidence="7 8">BAL398</strain>
    </source>
</reference>
<keyword evidence="4 6" id="KW-1133">Transmembrane helix</keyword>
<feature type="transmembrane region" description="Helical" evidence="6">
    <location>
        <begin position="38"/>
        <end position="60"/>
    </location>
</feature>
<feature type="transmembrane region" description="Helical" evidence="6">
    <location>
        <begin position="178"/>
        <end position="200"/>
    </location>
</feature>
<dbReference type="InterPro" id="IPR036259">
    <property type="entry name" value="MFS_trans_sf"/>
</dbReference>
<evidence type="ECO:0000256" key="4">
    <source>
        <dbReference type="ARBA" id="ARBA00022989"/>
    </source>
</evidence>
<dbReference type="RefSeq" id="WP_044412026.1">
    <property type="nucleotide sequence ID" value="NZ_JXXE01000286.1"/>
</dbReference>
<feature type="transmembrane region" description="Helical" evidence="6">
    <location>
        <begin position="304"/>
        <end position="332"/>
    </location>
</feature>
<feature type="transmembrane region" description="Helical" evidence="6">
    <location>
        <begin position="239"/>
        <end position="257"/>
    </location>
</feature>
<comment type="subcellular location">
    <subcellularLocation>
        <location evidence="1">Membrane</location>
        <topology evidence="1">Multi-pass membrane protein</topology>
    </subcellularLocation>
</comment>
<evidence type="ECO:0000256" key="3">
    <source>
        <dbReference type="ARBA" id="ARBA00022692"/>
    </source>
</evidence>
<dbReference type="PATRIC" id="fig|1076.23.peg.3001"/>
<dbReference type="PANTHER" id="PTHR23538">
    <property type="entry name" value="44.5 KD BACTERIOCHLOROPHYLL SYNTHASE SUBUNIT"/>
    <property type="match status" value="1"/>
</dbReference>
<evidence type="ECO:0000256" key="6">
    <source>
        <dbReference type="SAM" id="Phobius"/>
    </source>
</evidence>
<gene>
    <name evidence="7" type="ORF">OO17_14360</name>
</gene>
<feature type="transmembrane region" description="Helical" evidence="6">
    <location>
        <begin position="406"/>
        <end position="429"/>
    </location>
</feature>
<feature type="transmembrane region" description="Helical" evidence="6">
    <location>
        <begin position="372"/>
        <end position="394"/>
    </location>
</feature>
<name>A0A0D7EQH8_RHOPL</name>
<comment type="similarity">
    <text evidence="2">Belongs to the PucC family.</text>
</comment>
<dbReference type="PIRSF" id="PIRSF016565">
    <property type="entry name" value="PucC"/>
    <property type="match status" value="1"/>
</dbReference>
<dbReference type="InterPro" id="IPR004896">
    <property type="entry name" value="PucC-rel"/>
</dbReference>
<dbReference type="EMBL" id="JXXE01000286">
    <property type="protein sequence ID" value="KIZ41692.1"/>
    <property type="molecule type" value="Genomic_DNA"/>
</dbReference>
<evidence type="ECO:0000256" key="2">
    <source>
        <dbReference type="ARBA" id="ARBA00008412"/>
    </source>
</evidence>
<feature type="transmembrane region" description="Helical" evidence="6">
    <location>
        <begin position="12"/>
        <end position="32"/>
    </location>
</feature>
<protein>
    <submittedName>
        <fullName evidence="7">Bacteriochlorophyll synthase</fullName>
    </submittedName>
</protein>
<dbReference type="GO" id="GO:0016020">
    <property type="term" value="C:membrane"/>
    <property type="evidence" value="ECO:0007669"/>
    <property type="project" value="UniProtKB-SubCell"/>
</dbReference>
<proteinExistence type="inferred from homology"/>
<keyword evidence="3 6" id="KW-0812">Transmembrane</keyword>
<evidence type="ECO:0000256" key="5">
    <source>
        <dbReference type="ARBA" id="ARBA00023136"/>
    </source>
</evidence>
<dbReference type="Proteomes" id="UP000032515">
    <property type="component" value="Unassembled WGS sequence"/>
</dbReference>
<feature type="transmembrane region" description="Helical" evidence="6">
    <location>
        <begin position="80"/>
        <end position="101"/>
    </location>
</feature>
<dbReference type="OrthoDB" id="5800821at2"/>
<accession>A0A0D7EQH8</accession>
<feature type="transmembrane region" description="Helical" evidence="6">
    <location>
        <begin position="338"/>
        <end position="360"/>
    </location>
</feature>
<dbReference type="AlphaFoldDB" id="A0A0D7EQH8"/>
<evidence type="ECO:0000313" key="7">
    <source>
        <dbReference type="EMBL" id="KIZ41692.1"/>
    </source>
</evidence>
<dbReference type="CDD" id="cd06176">
    <property type="entry name" value="MFS_BCD_PucC-like"/>
    <property type="match status" value="1"/>
</dbReference>
<dbReference type="Pfam" id="PF03209">
    <property type="entry name" value="PUCC"/>
    <property type="match status" value="1"/>
</dbReference>
<comment type="caution">
    <text evidence="7">The sequence shown here is derived from an EMBL/GenBank/DDBJ whole genome shotgun (WGS) entry which is preliminary data.</text>
</comment>
<dbReference type="STRING" id="1421013.GCA_000504425_03679"/>
<feature type="transmembrane region" description="Helical" evidence="6">
    <location>
        <begin position="146"/>
        <end position="166"/>
    </location>
</feature>
<evidence type="ECO:0000256" key="1">
    <source>
        <dbReference type="ARBA" id="ARBA00004141"/>
    </source>
</evidence>
<evidence type="ECO:0000313" key="8">
    <source>
        <dbReference type="Proteomes" id="UP000032515"/>
    </source>
</evidence>
<organism evidence="7 8">
    <name type="scientific">Rhodopseudomonas palustris</name>
    <dbReference type="NCBI Taxonomy" id="1076"/>
    <lineage>
        <taxon>Bacteria</taxon>
        <taxon>Pseudomonadati</taxon>
        <taxon>Pseudomonadota</taxon>
        <taxon>Alphaproteobacteria</taxon>
        <taxon>Hyphomicrobiales</taxon>
        <taxon>Nitrobacteraceae</taxon>
        <taxon>Rhodopseudomonas</taxon>
    </lineage>
</organism>
<dbReference type="PANTHER" id="PTHR23538:SF1">
    <property type="entry name" value="44.5 KD BACTERIOCHLOROPHYLL SYNTHASE SUBUNIT"/>
    <property type="match status" value="1"/>
</dbReference>